<evidence type="ECO:0000256" key="2">
    <source>
        <dbReference type="ARBA" id="ARBA00047518"/>
    </source>
</evidence>
<dbReference type="Proteomes" id="UP000645676">
    <property type="component" value="Unassembled WGS sequence"/>
</dbReference>
<dbReference type="OMA" id="CRHERTK"/>
<dbReference type="InterPro" id="IPR043519">
    <property type="entry name" value="NT_sf"/>
</dbReference>
<dbReference type="GO" id="GO:0070733">
    <property type="term" value="F:AMPylase activity"/>
    <property type="evidence" value="ECO:0007669"/>
    <property type="project" value="UniProtKB-EC"/>
</dbReference>
<dbReference type="EMBL" id="DUJR01000001">
    <property type="protein sequence ID" value="HII58971.1"/>
    <property type="molecule type" value="Genomic_DNA"/>
</dbReference>
<evidence type="ECO:0000256" key="1">
    <source>
        <dbReference type="ARBA" id="ARBA00034531"/>
    </source>
</evidence>
<evidence type="ECO:0000313" key="5">
    <source>
        <dbReference type="EMBL" id="HII58971.1"/>
    </source>
</evidence>
<comment type="caution">
    <text evidence="5">The sequence shown here is derived from an EMBL/GenBank/DDBJ whole genome shotgun (WGS) entry which is preliminary data.</text>
</comment>
<dbReference type="RefSeq" id="WP_010870822.1">
    <property type="nucleotide sequence ID" value="NC_000909.1"/>
</dbReference>
<organism evidence="5 6">
    <name type="scientific">Methanocaldococcus jannaschii</name>
    <dbReference type="NCBI Taxonomy" id="2190"/>
    <lineage>
        <taxon>Archaea</taxon>
        <taxon>Methanobacteriati</taxon>
        <taxon>Methanobacteriota</taxon>
        <taxon>Methanomada group</taxon>
        <taxon>Methanococci</taxon>
        <taxon>Methanococcales</taxon>
        <taxon>Methanocaldococcaceae</taxon>
        <taxon>Methanocaldococcus</taxon>
    </lineage>
</organism>
<dbReference type="InterPro" id="IPR052548">
    <property type="entry name" value="Type_VII_TA_antitoxin"/>
</dbReference>
<comment type="catalytic activity">
    <reaction evidence="3">
        <text>L-tyrosyl-[protein] + ATP = O-(5'-adenylyl)-L-tyrosyl-[protein] + diphosphate</text>
        <dbReference type="Rhea" id="RHEA:54288"/>
        <dbReference type="Rhea" id="RHEA-COMP:10136"/>
        <dbReference type="Rhea" id="RHEA-COMP:13846"/>
        <dbReference type="ChEBI" id="CHEBI:30616"/>
        <dbReference type="ChEBI" id="CHEBI:33019"/>
        <dbReference type="ChEBI" id="CHEBI:46858"/>
        <dbReference type="ChEBI" id="CHEBI:83624"/>
        <dbReference type="EC" id="2.7.7.108"/>
    </reaction>
</comment>
<dbReference type="PANTHER" id="PTHR33933">
    <property type="entry name" value="NUCLEOTIDYLTRANSFERASE"/>
    <property type="match status" value="1"/>
</dbReference>
<sequence>MDEKMLNNILDEFLQKCKQKFGDDLISIILFGSYARGTAVEYSDVDLLVIAKNLPKRRIDRHKVLRDIVLEFIYRYGINISPILVEPRDLSLKSINPLICGILTGYKIIYDRDNFWKNYLERIKPIIKRIKPIFIDEEKEWKIADLI</sequence>
<evidence type="ECO:0000259" key="4">
    <source>
        <dbReference type="Pfam" id="PF01909"/>
    </source>
</evidence>
<evidence type="ECO:0000256" key="3">
    <source>
        <dbReference type="ARBA" id="ARBA00048696"/>
    </source>
</evidence>
<gene>
    <name evidence="5" type="ORF">HA335_00045</name>
</gene>
<accession>A0A832WKE4</accession>
<reference evidence="5" key="1">
    <citation type="journal article" date="2020" name="bioRxiv">
        <title>A rank-normalized archaeal taxonomy based on genome phylogeny resolves widespread incomplete and uneven classifications.</title>
        <authorList>
            <person name="Rinke C."/>
            <person name="Chuvochina M."/>
            <person name="Mussig A.J."/>
            <person name="Chaumeil P.-A."/>
            <person name="Waite D.W."/>
            <person name="Whitman W.B."/>
            <person name="Parks D.H."/>
            <person name="Hugenholtz P."/>
        </authorList>
    </citation>
    <scope>NUCLEOTIDE SEQUENCE</scope>
    <source>
        <strain evidence="5">UBA8849</strain>
    </source>
</reference>
<protein>
    <recommendedName>
        <fullName evidence="1">protein adenylyltransferase</fullName>
        <ecNumber evidence="1">2.7.7.108</ecNumber>
    </recommendedName>
</protein>
<proteinExistence type="predicted"/>
<dbReference type="PANTHER" id="PTHR33933:SF1">
    <property type="entry name" value="PROTEIN ADENYLYLTRANSFERASE MNTA-RELATED"/>
    <property type="match status" value="1"/>
</dbReference>
<dbReference type="Gene3D" id="3.30.460.10">
    <property type="entry name" value="Beta Polymerase, domain 2"/>
    <property type="match status" value="1"/>
</dbReference>
<keyword evidence="5" id="KW-0808">Transferase</keyword>
<dbReference type="CDD" id="cd05403">
    <property type="entry name" value="NT_KNTase_like"/>
    <property type="match status" value="1"/>
</dbReference>
<dbReference type="SUPFAM" id="SSF81301">
    <property type="entry name" value="Nucleotidyltransferase"/>
    <property type="match status" value="1"/>
</dbReference>
<comment type="catalytic activity">
    <reaction evidence="2">
        <text>O-(5'-adenylyl)-L-tyrosyl-[protein] + ATP = O-[5'-(adenylyl-(5'-&gt;3')-adenylyl)]-L-tyrosyl-[protein] + diphosphate</text>
        <dbReference type="Rhea" id="RHEA:66528"/>
        <dbReference type="Rhea" id="RHEA-COMP:13846"/>
        <dbReference type="Rhea" id="RHEA-COMP:17046"/>
        <dbReference type="ChEBI" id="CHEBI:30616"/>
        <dbReference type="ChEBI" id="CHEBI:33019"/>
        <dbReference type="ChEBI" id="CHEBI:83624"/>
        <dbReference type="ChEBI" id="CHEBI:167160"/>
    </reaction>
</comment>
<dbReference type="Pfam" id="PF01909">
    <property type="entry name" value="NTP_transf_2"/>
    <property type="match status" value="1"/>
</dbReference>
<feature type="domain" description="Polymerase nucleotidyl transferase" evidence="4">
    <location>
        <begin position="10"/>
        <end position="97"/>
    </location>
</feature>
<name>A0A832WKE4_9EURY</name>
<dbReference type="InterPro" id="IPR002934">
    <property type="entry name" value="Polymerase_NTP_transf_dom"/>
</dbReference>
<dbReference type="SMR" id="A0A832WKE4"/>
<evidence type="ECO:0000313" key="6">
    <source>
        <dbReference type="Proteomes" id="UP000645676"/>
    </source>
</evidence>
<dbReference type="EC" id="2.7.7.108" evidence="1"/>
<dbReference type="AlphaFoldDB" id="A0A832WKE4"/>